<evidence type="ECO:0000313" key="1">
    <source>
        <dbReference type="EMBL" id="CAD7001205.1"/>
    </source>
</evidence>
<dbReference type="AlphaFoldDB" id="A0A811UTZ8"/>
<reference evidence="3" key="1">
    <citation type="submission" date="2020-11" db="EMBL/GenBank/DDBJ databases">
        <authorList>
            <person name="Whitehead M."/>
        </authorList>
    </citation>
    <scope>NUCLEOTIDE SEQUENCE</scope>
    <source>
        <strain evidence="3">EGII</strain>
    </source>
</reference>
<evidence type="ECO:0000313" key="5">
    <source>
        <dbReference type="EMBL" id="CAD7001209.1"/>
    </source>
</evidence>
<evidence type="ECO:0000313" key="2">
    <source>
        <dbReference type="EMBL" id="CAD7001206.1"/>
    </source>
</evidence>
<dbReference type="EMBL" id="CAJHJT010000023">
    <property type="protein sequence ID" value="CAD7001205.1"/>
    <property type="molecule type" value="Genomic_DNA"/>
</dbReference>
<protein>
    <submittedName>
        <fullName evidence="3">(Mediterranean fruit fly) hypothetical protein</fullName>
    </submittedName>
</protein>
<dbReference type="EMBL" id="CAJHJT010000023">
    <property type="protein sequence ID" value="CAD7001206.1"/>
    <property type="molecule type" value="Genomic_DNA"/>
</dbReference>
<proteinExistence type="predicted"/>
<dbReference type="EMBL" id="CAJHJT010000023">
    <property type="protein sequence ID" value="CAD7001207.1"/>
    <property type="molecule type" value="Genomic_DNA"/>
</dbReference>
<evidence type="ECO:0000313" key="6">
    <source>
        <dbReference type="EMBL" id="CAD7001210.1"/>
    </source>
</evidence>
<dbReference type="Proteomes" id="UP000606786">
    <property type="component" value="Unassembled WGS sequence"/>
</dbReference>
<evidence type="ECO:0000313" key="4">
    <source>
        <dbReference type="EMBL" id="CAD7001208.1"/>
    </source>
</evidence>
<accession>A0A811UTZ8</accession>
<gene>
    <name evidence="1" type="ORF">CCAP1982_LOCUS9703</name>
    <name evidence="2" type="ORF">CCAP1982_LOCUS9704</name>
    <name evidence="3" type="ORF">CCAP1982_LOCUS9705</name>
    <name evidence="4" type="ORF">CCAP1982_LOCUS9706</name>
    <name evidence="5" type="ORF">CCAP1982_LOCUS9707</name>
    <name evidence="6" type="ORF">CCAP1982_LOCUS9708</name>
</gene>
<dbReference type="EMBL" id="CAJHJT010000023">
    <property type="protein sequence ID" value="CAD7001208.1"/>
    <property type="molecule type" value="Genomic_DNA"/>
</dbReference>
<name>A0A811UTZ8_CERCA</name>
<dbReference type="EMBL" id="CAJHJT010000023">
    <property type="protein sequence ID" value="CAD7001209.1"/>
    <property type="molecule type" value="Genomic_DNA"/>
</dbReference>
<evidence type="ECO:0000313" key="3">
    <source>
        <dbReference type="EMBL" id="CAD7001207.1"/>
    </source>
</evidence>
<organism evidence="3 7">
    <name type="scientific">Ceratitis capitata</name>
    <name type="common">Mediterranean fruit fly</name>
    <name type="synonym">Tephritis capitata</name>
    <dbReference type="NCBI Taxonomy" id="7213"/>
    <lineage>
        <taxon>Eukaryota</taxon>
        <taxon>Metazoa</taxon>
        <taxon>Ecdysozoa</taxon>
        <taxon>Arthropoda</taxon>
        <taxon>Hexapoda</taxon>
        <taxon>Insecta</taxon>
        <taxon>Pterygota</taxon>
        <taxon>Neoptera</taxon>
        <taxon>Endopterygota</taxon>
        <taxon>Diptera</taxon>
        <taxon>Brachycera</taxon>
        <taxon>Muscomorpha</taxon>
        <taxon>Tephritoidea</taxon>
        <taxon>Tephritidae</taxon>
        <taxon>Ceratitis</taxon>
        <taxon>Ceratitis</taxon>
    </lineage>
</organism>
<evidence type="ECO:0000313" key="7">
    <source>
        <dbReference type="Proteomes" id="UP000606786"/>
    </source>
</evidence>
<keyword evidence="7" id="KW-1185">Reference proteome</keyword>
<dbReference type="EMBL" id="CAJHJT010000023">
    <property type="protein sequence ID" value="CAD7001210.1"/>
    <property type="molecule type" value="Genomic_DNA"/>
</dbReference>
<comment type="caution">
    <text evidence="3">The sequence shown here is derived from an EMBL/GenBank/DDBJ whole genome shotgun (WGS) entry which is preliminary data.</text>
</comment>
<sequence>MRTNMDLELPQQSLNADTLNAHEHLKSLPILPYIDCKARLLIGLDNTTELCVSAEVHQVKDRDLTAASFLNISKNKRIVLVDAAAKVNDTSLNDVLLKGPDLLQSPVGRFRERRICR</sequence>